<keyword evidence="2 6" id="KW-0808">Transferase</keyword>
<evidence type="ECO:0000313" key="6">
    <source>
        <dbReference type="EMBL" id="PRH83233.1"/>
    </source>
</evidence>
<accession>A0A2P6MB56</accession>
<feature type="domain" description="Phospholipid/glycerol acyltransferase" evidence="5">
    <location>
        <begin position="86"/>
        <end position="195"/>
    </location>
</feature>
<dbReference type="SMART" id="SM00563">
    <property type="entry name" value="PlsC"/>
    <property type="match status" value="1"/>
</dbReference>
<evidence type="ECO:0000259" key="5">
    <source>
        <dbReference type="SMART" id="SM00563"/>
    </source>
</evidence>
<organism evidence="6 7">
    <name type="scientific">Arenimonas caeni</name>
    <dbReference type="NCBI Taxonomy" id="2058085"/>
    <lineage>
        <taxon>Bacteria</taxon>
        <taxon>Pseudomonadati</taxon>
        <taxon>Pseudomonadota</taxon>
        <taxon>Gammaproteobacteria</taxon>
        <taxon>Lysobacterales</taxon>
        <taxon>Lysobacteraceae</taxon>
        <taxon>Arenimonas</taxon>
    </lineage>
</organism>
<dbReference type="EMBL" id="PVLF01000003">
    <property type="protein sequence ID" value="PRH83233.1"/>
    <property type="molecule type" value="Genomic_DNA"/>
</dbReference>
<gene>
    <name evidence="6" type="ORF">C6N40_03485</name>
</gene>
<evidence type="ECO:0000313" key="7">
    <source>
        <dbReference type="Proteomes" id="UP000241736"/>
    </source>
</evidence>
<keyword evidence="4" id="KW-1133">Transmembrane helix</keyword>
<keyword evidence="4" id="KW-0812">Transmembrane</keyword>
<feature type="transmembrane region" description="Helical" evidence="4">
    <location>
        <begin position="12"/>
        <end position="32"/>
    </location>
</feature>
<dbReference type="PANTHER" id="PTHR10434">
    <property type="entry name" value="1-ACYL-SN-GLYCEROL-3-PHOSPHATE ACYLTRANSFERASE"/>
    <property type="match status" value="1"/>
</dbReference>
<evidence type="ECO:0000256" key="1">
    <source>
        <dbReference type="ARBA" id="ARBA00005189"/>
    </source>
</evidence>
<dbReference type="RefSeq" id="WP_106989616.1">
    <property type="nucleotide sequence ID" value="NZ_JAVEVW010000035.1"/>
</dbReference>
<dbReference type="Pfam" id="PF01553">
    <property type="entry name" value="Acyltransferase"/>
    <property type="match status" value="1"/>
</dbReference>
<dbReference type="CDD" id="cd07989">
    <property type="entry name" value="LPLAT_AGPAT-like"/>
    <property type="match status" value="1"/>
</dbReference>
<keyword evidence="3 6" id="KW-0012">Acyltransferase</keyword>
<dbReference type="Proteomes" id="UP000241736">
    <property type="component" value="Unassembled WGS sequence"/>
</dbReference>
<dbReference type="OrthoDB" id="9812274at2"/>
<keyword evidence="7" id="KW-1185">Reference proteome</keyword>
<dbReference type="AlphaFoldDB" id="A0A2P6MB56"/>
<evidence type="ECO:0000256" key="4">
    <source>
        <dbReference type="SAM" id="Phobius"/>
    </source>
</evidence>
<protein>
    <submittedName>
        <fullName evidence="6">1-acyl-sn-glycerol-3-phosphate acyltransferase</fullName>
    </submittedName>
</protein>
<dbReference type="InterPro" id="IPR002123">
    <property type="entry name" value="Plipid/glycerol_acylTrfase"/>
</dbReference>
<dbReference type="SUPFAM" id="SSF69593">
    <property type="entry name" value="Glycerol-3-phosphate (1)-acyltransferase"/>
    <property type="match status" value="1"/>
</dbReference>
<comment type="caution">
    <text evidence="6">The sequence shown here is derived from an EMBL/GenBank/DDBJ whole genome shotgun (WGS) entry which is preliminary data.</text>
</comment>
<dbReference type="PANTHER" id="PTHR10434:SF66">
    <property type="entry name" value="PHOSPHOLIPID_GLYCEROL ACYLTRANSFERASE DOMAIN-CONTAINING PROTEIN"/>
    <property type="match status" value="1"/>
</dbReference>
<proteinExistence type="predicted"/>
<keyword evidence="4" id="KW-0472">Membrane</keyword>
<dbReference type="GO" id="GO:0003841">
    <property type="term" value="F:1-acylglycerol-3-phosphate O-acyltransferase activity"/>
    <property type="evidence" value="ECO:0007669"/>
    <property type="project" value="TreeGrafter"/>
</dbReference>
<reference evidence="6 7" key="1">
    <citation type="submission" date="2018-03" db="EMBL/GenBank/DDBJ databases">
        <title>Arenimonas caeni sp. nov., isolated from activated sludge.</title>
        <authorList>
            <person name="Liu H."/>
        </authorList>
    </citation>
    <scope>NUCLEOTIDE SEQUENCE [LARGE SCALE GENOMIC DNA]</scope>
    <source>
        <strain evidence="7">z29</strain>
    </source>
</reference>
<dbReference type="GO" id="GO:0006654">
    <property type="term" value="P:phosphatidic acid biosynthetic process"/>
    <property type="evidence" value="ECO:0007669"/>
    <property type="project" value="TreeGrafter"/>
</dbReference>
<sequence length="261" mass="28885">MPRWLDRGWRIVATSISFAAFGLGGVALRLLVFPPLRWCVRDPARRGELARRLIQRSFAGHRELMHRLGVLSYELVGFERLERSGLLVLANHPTLIDVVFLVSLTPRADCVVKSRLARNPFTRGPVKATGYICNDSGAGLVEDCIRSVRSGRNLVIFPEGTRTPRGQALGPLQRGAANIAIRGGLDITPVLITCTPPTLGKGEKWYRVPSRRFHVRIEVLPDLPVDPFLRGGASEALAARRLTTHLDHYFKSELSRVGAAN</sequence>
<name>A0A2P6MB56_9GAMM</name>
<evidence type="ECO:0000256" key="2">
    <source>
        <dbReference type="ARBA" id="ARBA00022679"/>
    </source>
</evidence>
<evidence type="ECO:0000256" key="3">
    <source>
        <dbReference type="ARBA" id="ARBA00023315"/>
    </source>
</evidence>
<comment type="pathway">
    <text evidence="1">Lipid metabolism.</text>
</comment>